<evidence type="ECO:0000256" key="2">
    <source>
        <dbReference type="SAM" id="MobiDB-lite"/>
    </source>
</evidence>
<comment type="caution">
    <text evidence="4">The sequence shown here is derived from an EMBL/GenBank/DDBJ whole genome shotgun (WGS) entry which is preliminary data.</text>
</comment>
<dbReference type="Gene3D" id="3.30.70.270">
    <property type="match status" value="1"/>
</dbReference>
<dbReference type="Gene3D" id="1.25.40.10">
    <property type="entry name" value="Tetratricopeptide repeat domain"/>
    <property type="match status" value="2"/>
</dbReference>
<dbReference type="PROSITE" id="PS50005">
    <property type="entry name" value="TPR"/>
    <property type="match status" value="1"/>
</dbReference>
<evidence type="ECO:0000313" key="5">
    <source>
        <dbReference type="Proteomes" id="UP000522333"/>
    </source>
</evidence>
<protein>
    <submittedName>
        <fullName evidence="4">Tetratricopeptide repeat protein</fullName>
    </submittedName>
</protein>
<keyword evidence="1" id="KW-0802">TPR repeat</keyword>
<dbReference type="GO" id="GO:0000030">
    <property type="term" value="F:mannosyltransferase activity"/>
    <property type="evidence" value="ECO:0007669"/>
    <property type="project" value="TreeGrafter"/>
</dbReference>
<dbReference type="RefSeq" id="WP_168935200.1">
    <property type="nucleotide sequence ID" value="NZ_CAMDEI010000019.1"/>
</dbReference>
<dbReference type="InterPro" id="IPR011990">
    <property type="entry name" value="TPR-like_helical_dom_sf"/>
</dbReference>
<dbReference type="PANTHER" id="PTHR44216:SF3">
    <property type="entry name" value="PROTEIN O-MANNOSYL-TRANSFERASE TMTC2"/>
    <property type="match status" value="1"/>
</dbReference>
<dbReference type="SMART" id="SM00267">
    <property type="entry name" value="GGDEF"/>
    <property type="match status" value="1"/>
</dbReference>
<dbReference type="PANTHER" id="PTHR44216">
    <property type="entry name" value="PROTEIN O-MANNOSYL-TRANSFERASE TMTC2"/>
    <property type="match status" value="1"/>
</dbReference>
<feature type="repeat" description="TPR" evidence="1">
    <location>
        <begin position="660"/>
        <end position="693"/>
    </location>
</feature>
<organism evidence="4 5">
    <name type="scientific">Desulfovibrio piger</name>
    <dbReference type="NCBI Taxonomy" id="901"/>
    <lineage>
        <taxon>Bacteria</taxon>
        <taxon>Pseudomonadati</taxon>
        <taxon>Thermodesulfobacteriota</taxon>
        <taxon>Desulfovibrionia</taxon>
        <taxon>Desulfovibrionales</taxon>
        <taxon>Desulfovibrionaceae</taxon>
        <taxon>Desulfovibrio</taxon>
    </lineage>
</organism>
<evidence type="ECO:0000313" key="4">
    <source>
        <dbReference type="EMBL" id="NME51751.1"/>
    </source>
</evidence>
<reference evidence="4 5" key="1">
    <citation type="submission" date="2020-04" db="EMBL/GenBank/DDBJ databases">
        <authorList>
            <person name="Hitch T.C.A."/>
            <person name="Wylensek D."/>
            <person name="Clavel T."/>
        </authorList>
    </citation>
    <scope>NUCLEOTIDE SEQUENCE [LARGE SCALE GENOMIC DNA]</scope>
    <source>
        <strain evidence="4 5">PG-251-APC-1</strain>
    </source>
</reference>
<dbReference type="SUPFAM" id="SSF48452">
    <property type="entry name" value="TPR-like"/>
    <property type="match status" value="1"/>
</dbReference>
<feature type="region of interest" description="Disordered" evidence="2">
    <location>
        <begin position="387"/>
        <end position="427"/>
    </location>
</feature>
<dbReference type="GO" id="GO:0035269">
    <property type="term" value="P:protein O-linked glycosylation via mannose"/>
    <property type="evidence" value="ECO:0007669"/>
    <property type="project" value="TreeGrafter"/>
</dbReference>
<accession>A0A848C681</accession>
<evidence type="ECO:0000259" key="3">
    <source>
        <dbReference type="PROSITE" id="PS50887"/>
    </source>
</evidence>
<dbReference type="Pfam" id="PF00990">
    <property type="entry name" value="GGDEF"/>
    <property type="match status" value="1"/>
</dbReference>
<dbReference type="InterPro" id="IPR019734">
    <property type="entry name" value="TPR_rpt"/>
</dbReference>
<dbReference type="PROSITE" id="PS50887">
    <property type="entry name" value="GGDEF"/>
    <property type="match status" value="1"/>
</dbReference>
<evidence type="ECO:0000256" key="1">
    <source>
        <dbReference type="PROSITE-ProRule" id="PRU00339"/>
    </source>
</evidence>
<dbReference type="EMBL" id="JABAFY010000010">
    <property type="protein sequence ID" value="NME51751.1"/>
    <property type="molecule type" value="Genomic_DNA"/>
</dbReference>
<dbReference type="InterPro" id="IPR052384">
    <property type="entry name" value="TMTC_O-mannosyltransferase"/>
</dbReference>
<name>A0A848C681_9BACT</name>
<sequence length="834" mass="90811">MNIAPSACDLTRRDLMDMDALLMQELGKFIQCSHHALYFPTTHAPRQPELLPRERRLLLPLYRQGSLLGVLMLHGVKVRDARLLLPQLPAIADLCLELLARVKATRVDAVTGLATENVLYGSMEDEAARVREIFADPSRGDGQSSPLHRLCMGLVLLHFSNGREIVGRMGFRFADELMRRAAEALQEELPSDVVAARVGRFGMALLLPSVSGRSACQKMAEAALARMAGAAMPAPLTGRTIRPRLSAGHAVYPQDMEGAELRLPMFEQARMLMERARLAARMTSQPGAPRVMPFARILQDGGTVLRALPQGRVRVGLGAQAKAREGMRFAVWGPSGQEGSGNQYKGEVVLLQVREFYSVAETVHLADATAPLEAGDRLSLLEVPSLAASHPHTPGGKTAAADASGTPGQEGTAAADKETEEASAAGSVQEVRARIPVLEDGSCAGIYGHGDFLHLFAQEKERTGRFVLAIVRVDVPHDARQEAALGECLAAWRQIPELCAGEPLAGLYGSNALIFFHADSSAETLLPHYAALCTRLEGAGLPVSAGLAGYPLLHYRKGEMLDCALKALEYAQLLPSPRAGLCNSLALNISADRRYALGDVFGAIDEYKLALLADAENVLARNSLGVCMAALGRYHEARRHFLEALRYKGDAGPERQERIAQTHYNLGTVCQQLGERRAAARYYRECIKDAPEHVYAHLRLGQLCEEGGRRNEARRFYELAAAIEDRQAEQAGEQRPSLARRYLARLAARQRHGGEARELLHDTLLRNPFDAAAMLLLARLYLDGDEDPAMAELLARKSVGLRDTPEGWQVLARALRALGREEEASLAEAHASVG</sequence>
<dbReference type="SUPFAM" id="SSF55073">
    <property type="entry name" value="Nucleotide cyclase"/>
    <property type="match status" value="1"/>
</dbReference>
<dbReference type="Proteomes" id="UP000522333">
    <property type="component" value="Unassembled WGS sequence"/>
</dbReference>
<dbReference type="InterPro" id="IPR029787">
    <property type="entry name" value="Nucleotide_cyclase"/>
</dbReference>
<dbReference type="SMART" id="SM00028">
    <property type="entry name" value="TPR"/>
    <property type="match status" value="3"/>
</dbReference>
<dbReference type="AlphaFoldDB" id="A0A848C681"/>
<dbReference type="Pfam" id="PF13424">
    <property type="entry name" value="TPR_12"/>
    <property type="match status" value="1"/>
</dbReference>
<feature type="domain" description="GGDEF" evidence="3">
    <location>
        <begin position="150"/>
        <end position="296"/>
    </location>
</feature>
<gene>
    <name evidence="4" type="ORF">HF854_04250</name>
</gene>
<proteinExistence type="predicted"/>
<dbReference type="InterPro" id="IPR000160">
    <property type="entry name" value="GGDEF_dom"/>
</dbReference>
<dbReference type="InterPro" id="IPR043128">
    <property type="entry name" value="Rev_trsase/Diguanyl_cyclase"/>
</dbReference>